<protein>
    <submittedName>
        <fullName evidence="1">Uncharacterized protein</fullName>
    </submittedName>
</protein>
<reference evidence="1" key="2">
    <citation type="journal article" date="2015" name="Fish Shellfish Immunol.">
        <title>Early steps in the European eel (Anguilla anguilla)-Vibrio vulnificus interaction in the gills: Role of the RtxA13 toxin.</title>
        <authorList>
            <person name="Callol A."/>
            <person name="Pajuelo D."/>
            <person name="Ebbesson L."/>
            <person name="Teles M."/>
            <person name="MacKenzie S."/>
            <person name="Amaro C."/>
        </authorList>
    </citation>
    <scope>NUCLEOTIDE SEQUENCE</scope>
</reference>
<proteinExistence type="predicted"/>
<reference evidence="1" key="1">
    <citation type="submission" date="2014-11" db="EMBL/GenBank/DDBJ databases">
        <authorList>
            <person name="Amaro Gonzalez C."/>
        </authorList>
    </citation>
    <scope>NUCLEOTIDE SEQUENCE</scope>
</reference>
<organism evidence="1">
    <name type="scientific">Anguilla anguilla</name>
    <name type="common">European freshwater eel</name>
    <name type="synonym">Muraena anguilla</name>
    <dbReference type="NCBI Taxonomy" id="7936"/>
    <lineage>
        <taxon>Eukaryota</taxon>
        <taxon>Metazoa</taxon>
        <taxon>Chordata</taxon>
        <taxon>Craniata</taxon>
        <taxon>Vertebrata</taxon>
        <taxon>Euteleostomi</taxon>
        <taxon>Actinopterygii</taxon>
        <taxon>Neopterygii</taxon>
        <taxon>Teleostei</taxon>
        <taxon>Anguilliformes</taxon>
        <taxon>Anguillidae</taxon>
        <taxon>Anguilla</taxon>
    </lineage>
</organism>
<dbReference type="EMBL" id="GBXM01030250">
    <property type="protein sequence ID" value="JAH78327.1"/>
    <property type="molecule type" value="Transcribed_RNA"/>
</dbReference>
<accession>A0A0E9VJV2</accession>
<sequence>MQMCYLRELLKIAAKRKQRRTCRSPQQVRRYSHSLLSFKSCVML</sequence>
<name>A0A0E9VJV2_ANGAN</name>
<evidence type="ECO:0000313" key="1">
    <source>
        <dbReference type="EMBL" id="JAH78327.1"/>
    </source>
</evidence>
<dbReference type="AlphaFoldDB" id="A0A0E9VJV2"/>